<sequence length="165" mass="17972">MKIDSAQFRTVMGHYPTGVSVVTSTTAEGEPIGMTVGTFTSVSLDPPLIGFFPDKRSTSWPKIAATGRFCVNILAQDQELICRKFSGGDRDRFSDVVHRLTANGMPILDGAVAWIDCDLYSVQEAGDHFFVLGEVRAITAERAESPLIFLRGKFGRVIDIEAISA</sequence>
<dbReference type="SMART" id="SM00903">
    <property type="entry name" value="Flavin_Reduct"/>
    <property type="match status" value="1"/>
</dbReference>
<evidence type="ECO:0000259" key="3">
    <source>
        <dbReference type="SMART" id="SM00903"/>
    </source>
</evidence>
<organism evidence="4 5">
    <name type="scientific">Phenylobacterium montanum</name>
    <dbReference type="NCBI Taxonomy" id="2823693"/>
    <lineage>
        <taxon>Bacteria</taxon>
        <taxon>Pseudomonadati</taxon>
        <taxon>Pseudomonadota</taxon>
        <taxon>Alphaproteobacteria</taxon>
        <taxon>Caulobacterales</taxon>
        <taxon>Caulobacteraceae</taxon>
        <taxon>Phenylobacterium</taxon>
    </lineage>
</organism>
<reference evidence="4" key="1">
    <citation type="submission" date="2021-04" db="EMBL/GenBank/DDBJ databases">
        <title>The complete genome sequence of Caulobacter sp. S6.</title>
        <authorList>
            <person name="Tang Y."/>
            <person name="Ouyang W."/>
            <person name="Liu Q."/>
            <person name="Huang B."/>
            <person name="Guo Z."/>
            <person name="Lei P."/>
        </authorList>
    </citation>
    <scope>NUCLEOTIDE SEQUENCE</scope>
    <source>
        <strain evidence="4">S6</strain>
    </source>
</reference>
<proteinExistence type="inferred from homology"/>
<dbReference type="GO" id="GO:0042602">
    <property type="term" value="F:riboflavin reductase (NADPH) activity"/>
    <property type="evidence" value="ECO:0007669"/>
    <property type="project" value="TreeGrafter"/>
</dbReference>
<dbReference type="EMBL" id="CP073078">
    <property type="protein sequence ID" value="QUD90192.1"/>
    <property type="molecule type" value="Genomic_DNA"/>
</dbReference>
<dbReference type="KEGG" id="caul:KCG34_10155"/>
<dbReference type="Pfam" id="PF01613">
    <property type="entry name" value="Flavin_Reduct"/>
    <property type="match status" value="1"/>
</dbReference>
<dbReference type="GO" id="GO:0010181">
    <property type="term" value="F:FMN binding"/>
    <property type="evidence" value="ECO:0007669"/>
    <property type="project" value="InterPro"/>
</dbReference>
<dbReference type="RefSeq" id="WP_211940243.1">
    <property type="nucleotide sequence ID" value="NZ_CP073078.1"/>
</dbReference>
<dbReference type="PANTHER" id="PTHR30466:SF11">
    <property type="entry name" value="FLAVIN-DEPENDENT MONOOXYGENASE, REDUCTASE SUBUNIT HSAB"/>
    <property type="match status" value="1"/>
</dbReference>
<dbReference type="Gene3D" id="2.30.110.10">
    <property type="entry name" value="Electron Transport, Fmn-binding Protein, Chain A"/>
    <property type="match status" value="1"/>
</dbReference>
<dbReference type="InterPro" id="IPR002563">
    <property type="entry name" value="Flavin_Rdtase-like_dom"/>
</dbReference>
<evidence type="ECO:0000313" key="5">
    <source>
        <dbReference type="Proteomes" id="UP000676409"/>
    </source>
</evidence>
<keyword evidence="2" id="KW-0560">Oxidoreductase</keyword>
<keyword evidence="5" id="KW-1185">Reference proteome</keyword>
<evidence type="ECO:0000256" key="2">
    <source>
        <dbReference type="ARBA" id="ARBA00023002"/>
    </source>
</evidence>
<dbReference type="AlphaFoldDB" id="A0A975G459"/>
<protein>
    <submittedName>
        <fullName evidence="4">Flavin reductase family protein</fullName>
    </submittedName>
</protein>
<gene>
    <name evidence="4" type="ORF">KCG34_10155</name>
</gene>
<comment type="similarity">
    <text evidence="1">Belongs to the non-flavoprotein flavin reductase family.</text>
</comment>
<dbReference type="SUPFAM" id="SSF50475">
    <property type="entry name" value="FMN-binding split barrel"/>
    <property type="match status" value="1"/>
</dbReference>
<dbReference type="InterPro" id="IPR012349">
    <property type="entry name" value="Split_barrel_FMN-bd"/>
</dbReference>
<name>A0A975G459_9CAUL</name>
<evidence type="ECO:0000256" key="1">
    <source>
        <dbReference type="ARBA" id="ARBA00008898"/>
    </source>
</evidence>
<dbReference type="PANTHER" id="PTHR30466">
    <property type="entry name" value="FLAVIN REDUCTASE"/>
    <property type="match status" value="1"/>
</dbReference>
<dbReference type="Proteomes" id="UP000676409">
    <property type="component" value="Chromosome"/>
</dbReference>
<feature type="domain" description="Flavin reductase like" evidence="3">
    <location>
        <begin position="12"/>
        <end position="156"/>
    </location>
</feature>
<evidence type="ECO:0000313" key="4">
    <source>
        <dbReference type="EMBL" id="QUD90192.1"/>
    </source>
</evidence>
<dbReference type="InterPro" id="IPR050268">
    <property type="entry name" value="NADH-dep_flavin_reductase"/>
</dbReference>
<accession>A0A975G459</accession>